<dbReference type="EMBL" id="QQNH01000013">
    <property type="protein sequence ID" value="RDE08649.1"/>
    <property type="molecule type" value="Genomic_DNA"/>
</dbReference>
<dbReference type="RefSeq" id="WP_114646063.1">
    <property type="nucleotide sequence ID" value="NZ_QQNH01000013.1"/>
</dbReference>
<dbReference type="Gene3D" id="1.25.40.10">
    <property type="entry name" value="Tetratricopeptide repeat domain"/>
    <property type="match status" value="1"/>
</dbReference>
<comment type="caution">
    <text evidence="1">The sequence shown here is derived from an EMBL/GenBank/DDBJ whole genome shotgun (WGS) entry which is preliminary data.</text>
</comment>
<dbReference type="Gene3D" id="1.20.58.320">
    <property type="entry name" value="TPR-like"/>
    <property type="match status" value="1"/>
</dbReference>
<evidence type="ECO:0000313" key="1">
    <source>
        <dbReference type="EMBL" id="RDE08649.1"/>
    </source>
</evidence>
<gene>
    <name evidence="1" type="ORF">DVH29_10135</name>
</gene>
<keyword evidence="2" id="KW-1185">Reference proteome</keyword>
<reference evidence="2" key="1">
    <citation type="submission" date="2018-07" db="EMBL/GenBank/DDBJ databases">
        <authorList>
            <person name="Liu B.-T."/>
            <person name="Du Z."/>
        </authorList>
    </citation>
    <scope>NUCLEOTIDE SEQUENCE [LARGE SCALE GENOMIC DNA]</scope>
    <source>
        <strain evidence="2">XYN52</strain>
    </source>
</reference>
<dbReference type="OrthoDB" id="7593450at2"/>
<accession>A0A369W3N7</accession>
<dbReference type="InterPro" id="IPR011990">
    <property type="entry name" value="TPR-like_helical_dom_sf"/>
</dbReference>
<dbReference type="AlphaFoldDB" id="A0A369W3N7"/>
<name>A0A369W3N7_9HYPH</name>
<dbReference type="Pfam" id="PF06041">
    <property type="entry name" value="DUF924"/>
    <property type="match status" value="1"/>
</dbReference>
<evidence type="ECO:0000313" key="2">
    <source>
        <dbReference type="Proteomes" id="UP000253759"/>
    </source>
</evidence>
<organism evidence="1 2">
    <name type="scientific">Pelagibacterium lacus</name>
    <dbReference type="NCBI Taxonomy" id="2282655"/>
    <lineage>
        <taxon>Bacteria</taxon>
        <taxon>Pseudomonadati</taxon>
        <taxon>Pseudomonadota</taxon>
        <taxon>Alphaproteobacteria</taxon>
        <taxon>Hyphomicrobiales</taxon>
        <taxon>Devosiaceae</taxon>
        <taxon>Pelagibacterium</taxon>
    </lineage>
</organism>
<dbReference type="Proteomes" id="UP000253759">
    <property type="component" value="Unassembled WGS sequence"/>
</dbReference>
<sequence length="180" mass="20855">MQPQQVLEFWFERHGYEDWFRGGEPFDAKCRAELGDIHARAVKAELWHWRSGAEGRLAEILLLDQLSRQLHRGDRRAFASDTMAVTLAQELVAQGLDTRLDASQRMFAYLPFEHAESEILQDESVRLFEALGNADALQYAIDHRETIRRFGRFPFRNAALGRQSTPEEIAYMAERADQIF</sequence>
<protein>
    <submittedName>
        <fullName evidence="1">DUF924 domain-containing protein</fullName>
    </submittedName>
</protein>
<proteinExistence type="predicted"/>
<dbReference type="InterPro" id="IPR010323">
    <property type="entry name" value="DUF924"/>
</dbReference>
<dbReference type="SUPFAM" id="SSF48452">
    <property type="entry name" value="TPR-like"/>
    <property type="match status" value="1"/>
</dbReference>